<dbReference type="Proteomes" id="UP000008281">
    <property type="component" value="Unassembled WGS sequence"/>
</dbReference>
<evidence type="ECO:0000313" key="2">
    <source>
        <dbReference type="EMBL" id="EFO94884.1"/>
    </source>
</evidence>
<feature type="region of interest" description="Disordered" evidence="1">
    <location>
        <begin position="41"/>
        <end position="77"/>
    </location>
</feature>
<feature type="region of interest" description="Disordered" evidence="1">
    <location>
        <begin position="118"/>
        <end position="151"/>
    </location>
</feature>
<dbReference type="EMBL" id="DS268409">
    <property type="protein sequence ID" value="EFO94884.1"/>
    <property type="molecule type" value="Genomic_DNA"/>
</dbReference>
<gene>
    <name evidence="2" type="ORF">CRE_09370</name>
</gene>
<dbReference type="HOGENOM" id="CLU_1733183_0_0_1"/>
<keyword evidence="3" id="KW-1185">Reference proteome</keyword>
<feature type="compositionally biased region" description="Low complexity" evidence="1">
    <location>
        <begin position="47"/>
        <end position="66"/>
    </location>
</feature>
<feature type="compositionally biased region" description="Polar residues" evidence="1">
    <location>
        <begin position="127"/>
        <end position="142"/>
    </location>
</feature>
<dbReference type="OrthoDB" id="5839723at2759"/>
<protein>
    <submittedName>
        <fullName evidence="2">Uncharacterized protein</fullName>
    </submittedName>
</protein>
<reference evidence="2" key="1">
    <citation type="submission" date="2007-07" db="EMBL/GenBank/DDBJ databases">
        <title>PCAP assembly of the Caenorhabditis remanei genome.</title>
        <authorList>
            <consortium name="The Caenorhabditis remanei Sequencing Consortium"/>
            <person name="Wilson R.K."/>
        </authorList>
    </citation>
    <scope>NUCLEOTIDE SEQUENCE [LARGE SCALE GENOMIC DNA]</scope>
    <source>
        <strain evidence="2">PB4641</strain>
    </source>
</reference>
<name>E3LIG3_CAERE</name>
<evidence type="ECO:0000313" key="3">
    <source>
        <dbReference type="Proteomes" id="UP000008281"/>
    </source>
</evidence>
<dbReference type="InParanoid" id="E3LIG3"/>
<sequence>MSEVSEISDFRYAHPWYRICNRALPELKTCVRTRETKRKKQGGVRWSALASTSSTSTSSTSSASSTEFPRVSVQSRHAPRLPHHLSINGATQQTHHPIYACSDENSYYASPIFLTRTIDEPPKKQAPTLSRQSTCRPTSQLYLPSKKRKTR</sequence>
<dbReference type="eggNOG" id="ENOG502TI0F">
    <property type="taxonomic scope" value="Eukaryota"/>
</dbReference>
<evidence type="ECO:0000256" key="1">
    <source>
        <dbReference type="SAM" id="MobiDB-lite"/>
    </source>
</evidence>
<accession>E3LIG3</accession>
<dbReference type="OMA" id="YACSDEN"/>
<proteinExistence type="predicted"/>
<dbReference type="AlphaFoldDB" id="E3LIG3"/>
<organism evidence="3">
    <name type="scientific">Caenorhabditis remanei</name>
    <name type="common">Caenorhabditis vulgaris</name>
    <dbReference type="NCBI Taxonomy" id="31234"/>
    <lineage>
        <taxon>Eukaryota</taxon>
        <taxon>Metazoa</taxon>
        <taxon>Ecdysozoa</taxon>
        <taxon>Nematoda</taxon>
        <taxon>Chromadorea</taxon>
        <taxon>Rhabditida</taxon>
        <taxon>Rhabditina</taxon>
        <taxon>Rhabditomorpha</taxon>
        <taxon>Rhabditoidea</taxon>
        <taxon>Rhabditidae</taxon>
        <taxon>Peloderinae</taxon>
        <taxon>Caenorhabditis</taxon>
    </lineage>
</organism>